<dbReference type="OrthoDB" id="1446699at2"/>
<keyword evidence="2" id="KW-1185">Reference proteome</keyword>
<comment type="caution">
    <text evidence="1">The sequence shown here is derived from an EMBL/GenBank/DDBJ whole genome shotgun (WGS) entry which is preliminary data.</text>
</comment>
<evidence type="ECO:0000313" key="1">
    <source>
        <dbReference type="EMBL" id="MRX63031.1"/>
    </source>
</evidence>
<organism evidence="1 2">
    <name type="scientific">Maribacter luteus</name>
    <dbReference type="NCBI Taxonomy" id="2594478"/>
    <lineage>
        <taxon>Bacteria</taxon>
        <taxon>Pseudomonadati</taxon>
        <taxon>Bacteroidota</taxon>
        <taxon>Flavobacteriia</taxon>
        <taxon>Flavobacteriales</taxon>
        <taxon>Flavobacteriaceae</taxon>
        <taxon>Maribacter</taxon>
    </lineage>
</organism>
<accession>A0A6I2MGN4</accession>
<dbReference type="AlphaFoldDB" id="A0A6I2MGN4"/>
<dbReference type="RefSeq" id="WP_154363408.1">
    <property type="nucleotide sequence ID" value="NZ_CANMYZ010000001.1"/>
</dbReference>
<gene>
    <name evidence="1" type="ORF">GJ691_02505</name>
</gene>
<dbReference type="EMBL" id="WKJH01000001">
    <property type="protein sequence ID" value="MRX63031.1"/>
    <property type="molecule type" value="Genomic_DNA"/>
</dbReference>
<evidence type="ECO:0000313" key="2">
    <source>
        <dbReference type="Proteomes" id="UP000443153"/>
    </source>
</evidence>
<protein>
    <submittedName>
        <fullName evidence="1">Uncharacterized protein</fullName>
    </submittedName>
</protein>
<proteinExistence type="predicted"/>
<sequence>MVKSNILITLLVVWIFAIVAPSVLTLIDTDNPVVITNLTEEEQQETGKKSQAEEKYVQMNIALFSPLSPLKNSSIGSYYYNGINNIPLEIPVPPPEPLG</sequence>
<name>A0A6I2MGN4_9FLAO</name>
<dbReference type="Proteomes" id="UP000443153">
    <property type="component" value="Unassembled WGS sequence"/>
</dbReference>
<reference evidence="1 2" key="1">
    <citation type="submission" date="2019-11" db="EMBL/GenBank/DDBJ databases">
        <title>Maribacter lutea sp. nov., a marine bacterium isolated from intertidal sand.</title>
        <authorList>
            <person name="Liu A."/>
        </authorList>
    </citation>
    <scope>NUCLEOTIDE SEQUENCE [LARGE SCALE GENOMIC DNA]</scope>
    <source>
        <strain evidence="1 2">RZ05</strain>
    </source>
</reference>